<keyword evidence="2" id="KW-1185">Reference proteome</keyword>
<dbReference type="KEGG" id="rsin:B6N60_01269"/>
<name>A0A975T717_9NOST</name>
<evidence type="ECO:0000313" key="2">
    <source>
        <dbReference type="Proteomes" id="UP000683511"/>
    </source>
</evidence>
<organism evidence="1 2">
    <name type="scientific">Richelia sinica FACHB-800</name>
    <dbReference type="NCBI Taxonomy" id="1357546"/>
    <lineage>
        <taxon>Bacteria</taxon>
        <taxon>Bacillati</taxon>
        <taxon>Cyanobacteriota</taxon>
        <taxon>Cyanophyceae</taxon>
        <taxon>Nostocales</taxon>
        <taxon>Nostocaceae</taxon>
        <taxon>Richelia</taxon>
    </lineage>
</organism>
<proteinExistence type="predicted"/>
<gene>
    <name evidence="1" type="ORF">B6N60_01269</name>
</gene>
<evidence type="ECO:0000313" key="1">
    <source>
        <dbReference type="EMBL" id="QXE22586.1"/>
    </source>
</evidence>
<dbReference type="AlphaFoldDB" id="A0A975T717"/>
<sequence>MVRSHHCISEQKFPHHHLKASVANINITTVIHPNMAVH</sequence>
<protein>
    <submittedName>
        <fullName evidence="1">Uncharacterized protein</fullName>
    </submittedName>
</protein>
<reference evidence="1" key="1">
    <citation type="submission" date="2017-04" db="EMBL/GenBank/DDBJ databases">
        <title>Genome deletions in a multicellular cyanobacterial endosymbiont for morphological adaptation in marine diatoms.</title>
        <authorList>
            <person name="Wang Y."/>
            <person name="Gao H."/>
            <person name="Li R."/>
            <person name="Xu X."/>
        </authorList>
    </citation>
    <scope>NUCLEOTIDE SEQUENCE</scope>
    <source>
        <strain evidence="1">FACHB 800</strain>
    </source>
</reference>
<accession>A0A975T717</accession>
<dbReference type="EMBL" id="CP021056">
    <property type="protein sequence ID" value="QXE22586.1"/>
    <property type="molecule type" value="Genomic_DNA"/>
</dbReference>
<dbReference type="Proteomes" id="UP000683511">
    <property type="component" value="Chromosome"/>
</dbReference>